<gene>
    <name evidence="4" type="ORF">D7Z54_14360</name>
</gene>
<feature type="transmembrane region" description="Helical" evidence="3">
    <location>
        <begin position="12"/>
        <end position="30"/>
    </location>
</feature>
<feature type="coiled-coil region" evidence="1">
    <location>
        <begin position="32"/>
        <end position="66"/>
    </location>
</feature>
<keyword evidence="3" id="KW-0812">Transmembrane</keyword>
<accession>A0A3R9QKV3</accession>
<organism evidence="4 5">
    <name type="scientific">Salibacterium salarium</name>
    <dbReference type="NCBI Taxonomy" id="284579"/>
    <lineage>
        <taxon>Bacteria</taxon>
        <taxon>Bacillati</taxon>
        <taxon>Bacillota</taxon>
        <taxon>Bacilli</taxon>
        <taxon>Bacillales</taxon>
        <taxon>Bacillaceae</taxon>
    </lineage>
</organism>
<keyword evidence="3" id="KW-0472">Membrane</keyword>
<name>A0A3R9QKV3_9BACI</name>
<proteinExistence type="predicted"/>
<dbReference type="Proteomes" id="UP000275076">
    <property type="component" value="Unassembled WGS sequence"/>
</dbReference>
<dbReference type="RefSeq" id="WP_125556550.1">
    <property type="nucleotide sequence ID" value="NZ_RBVX01000013.1"/>
</dbReference>
<evidence type="ECO:0000256" key="1">
    <source>
        <dbReference type="SAM" id="Coils"/>
    </source>
</evidence>
<dbReference type="EMBL" id="RBVX01000013">
    <property type="protein sequence ID" value="RSL32630.1"/>
    <property type="molecule type" value="Genomic_DNA"/>
</dbReference>
<reference evidence="4 5" key="1">
    <citation type="submission" date="2018-10" db="EMBL/GenBank/DDBJ databases">
        <title>Draft genome sequence of Bacillus salarius IM0101, isolated from a hypersaline soil in Inner Mongolia, China.</title>
        <authorList>
            <person name="Yamprayoonswat W."/>
            <person name="Boonvisut S."/>
            <person name="Jumpathong W."/>
            <person name="Sittihan S."/>
            <person name="Ruangsuj P."/>
            <person name="Wanthongcharoen S."/>
            <person name="Thongpramul N."/>
            <person name="Pimmason S."/>
            <person name="Yu B."/>
            <person name="Yasawong M."/>
        </authorList>
    </citation>
    <scope>NUCLEOTIDE SEQUENCE [LARGE SCALE GENOMIC DNA]</scope>
    <source>
        <strain evidence="4 5">IM0101</strain>
    </source>
</reference>
<evidence type="ECO:0008006" key="6">
    <source>
        <dbReference type="Google" id="ProtNLM"/>
    </source>
</evidence>
<dbReference type="AlphaFoldDB" id="A0A3R9QKV3"/>
<keyword evidence="5" id="KW-1185">Reference proteome</keyword>
<evidence type="ECO:0000313" key="4">
    <source>
        <dbReference type="EMBL" id="RSL32630.1"/>
    </source>
</evidence>
<evidence type="ECO:0000256" key="2">
    <source>
        <dbReference type="SAM" id="MobiDB-lite"/>
    </source>
</evidence>
<dbReference type="OrthoDB" id="2427034at2"/>
<protein>
    <recommendedName>
        <fullName evidence="6">Type IV pilus assembly protein PilO</fullName>
    </recommendedName>
</protein>
<evidence type="ECO:0000313" key="5">
    <source>
        <dbReference type="Proteomes" id="UP000275076"/>
    </source>
</evidence>
<keyword evidence="3" id="KW-1133">Transmembrane helix</keyword>
<feature type="region of interest" description="Disordered" evidence="2">
    <location>
        <begin position="228"/>
        <end position="253"/>
    </location>
</feature>
<comment type="caution">
    <text evidence="4">The sequence shown here is derived from an EMBL/GenBank/DDBJ whole genome shotgun (WGS) entry which is preliminary data.</text>
</comment>
<keyword evidence="1" id="KW-0175">Coiled coil</keyword>
<sequence>MRVNIERIHWVMLLLGAILIVGFGVLQYITTIQPLQADQQSLNEEVEILENRLGEAERENVSTDDDTADLYSLQRELPLQPLTDELLLELDRAEEMSGSYILSAEKLDAAEQSAAQEESGETGQASGIDVSEGALLGEEPETDQTEAGPVVKNRGEAATLSYLVRVRTPQYENLQLFLESLDQSIRLMNIDMLTFDGKQEQVWVDEEPSPLTITIMLTAFYYPDTEQLEERDASSSFDESPEKDNPILQDDYN</sequence>
<evidence type="ECO:0000256" key="3">
    <source>
        <dbReference type="SAM" id="Phobius"/>
    </source>
</evidence>